<comment type="caution">
    <text evidence="2">The sequence shown here is derived from an EMBL/GenBank/DDBJ whole genome shotgun (WGS) entry which is preliminary data.</text>
</comment>
<protein>
    <submittedName>
        <fullName evidence="2">Uncharacterized protein</fullName>
    </submittedName>
</protein>
<reference evidence="2 3" key="1">
    <citation type="journal article" date="2018" name="Nat. Ecol. Evol.">
        <title>Shark genomes provide insights into elasmobranch evolution and the origin of vertebrates.</title>
        <authorList>
            <person name="Hara Y"/>
            <person name="Yamaguchi K"/>
            <person name="Onimaru K"/>
            <person name="Kadota M"/>
            <person name="Koyanagi M"/>
            <person name="Keeley SD"/>
            <person name="Tatsumi K"/>
            <person name="Tanaka K"/>
            <person name="Motone F"/>
            <person name="Kageyama Y"/>
            <person name="Nozu R"/>
            <person name="Adachi N"/>
            <person name="Nishimura O"/>
            <person name="Nakagawa R"/>
            <person name="Tanegashima C"/>
            <person name="Kiyatake I"/>
            <person name="Matsumoto R"/>
            <person name="Murakumo K"/>
            <person name="Nishida K"/>
            <person name="Terakita A"/>
            <person name="Kuratani S"/>
            <person name="Sato K"/>
            <person name="Hyodo S Kuraku.S."/>
        </authorList>
    </citation>
    <scope>NUCLEOTIDE SEQUENCE [LARGE SCALE GENOMIC DNA]</scope>
</reference>
<feature type="region of interest" description="Disordered" evidence="1">
    <location>
        <begin position="1"/>
        <end position="132"/>
    </location>
</feature>
<dbReference type="EMBL" id="BEZZ01275370">
    <property type="protein sequence ID" value="GCC49549.1"/>
    <property type="molecule type" value="Genomic_DNA"/>
</dbReference>
<gene>
    <name evidence="2" type="ORF">chiPu_0033901</name>
</gene>
<sequence length="132" mass="14032">MGGNVGHHNGHEEDHGLQELVTDRHGDAEEGGAEEDGEPGDDVDEVLDLYGDGGLLVPHPRRQARDPSNDGPVPRVDDDASARSCRRGGQGANVSLSTSNTRSRVSLARYPAGRESRGPAPGRETHPHPFNS</sequence>
<feature type="compositionally biased region" description="Basic and acidic residues" evidence="1">
    <location>
        <begin position="9"/>
        <end position="28"/>
    </location>
</feature>
<accession>A0A401U3U0</accession>
<organism evidence="2 3">
    <name type="scientific">Chiloscyllium punctatum</name>
    <name type="common">Brownbanded bambooshark</name>
    <name type="synonym">Hemiscyllium punctatum</name>
    <dbReference type="NCBI Taxonomy" id="137246"/>
    <lineage>
        <taxon>Eukaryota</taxon>
        <taxon>Metazoa</taxon>
        <taxon>Chordata</taxon>
        <taxon>Craniata</taxon>
        <taxon>Vertebrata</taxon>
        <taxon>Chondrichthyes</taxon>
        <taxon>Elasmobranchii</taxon>
        <taxon>Galeomorphii</taxon>
        <taxon>Galeoidea</taxon>
        <taxon>Orectolobiformes</taxon>
        <taxon>Hemiscylliidae</taxon>
        <taxon>Chiloscyllium</taxon>
    </lineage>
</organism>
<feature type="compositionally biased region" description="Polar residues" evidence="1">
    <location>
        <begin position="92"/>
        <end position="104"/>
    </location>
</feature>
<evidence type="ECO:0000313" key="3">
    <source>
        <dbReference type="Proteomes" id="UP000287033"/>
    </source>
</evidence>
<keyword evidence="3" id="KW-1185">Reference proteome</keyword>
<dbReference type="AlphaFoldDB" id="A0A401U3U0"/>
<feature type="compositionally biased region" description="Basic and acidic residues" evidence="1">
    <location>
        <begin position="112"/>
        <end position="132"/>
    </location>
</feature>
<name>A0A401U3U0_CHIPU</name>
<evidence type="ECO:0000256" key="1">
    <source>
        <dbReference type="SAM" id="MobiDB-lite"/>
    </source>
</evidence>
<feature type="compositionally biased region" description="Acidic residues" evidence="1">
    <location>
        <begin position="29"/>
        <end position="47"/>
    </location>
</feature>
<evidence type="ECO:0000313" key="2">
    <source>
        <dbReference type="EMBL" id="GCC49549.1"/>
    </source>
</evidence>
<proteinExistence type="predicted"/>
<dbReference type="Proteomes" id="UP000287033">
    <property type="component" value="Unassembled WGS sequence"/>
</dbReference>
<feature type="non-terminal residue" evidence="2">
    <location>
        <position position="132"/>
    </location>
</feature>